<name>A0A0V8HPC6_9BACI</name>
<dbReference type="InterPro" id="IPR050109">
    <property type="entry name" value="HTH-type_TetR-like_transc_reg"/>
</dbReference>
<dbReference type="OrthoDB" id="9814703at2"/>
<dbReference type="Gene3D" id="1.10.357.10">
    <property type="entry name" value="Tetracycline Repressor, domain 2"/>
    <property type="match status" value="1"/>
</dbReference>
<dbReference type="Proteomes" id="UP000181997">
    <property type="component" value="Unassembled WGS sequence"/>
</dbReference>
<evidence type="ECO:0000256" key="2">
    <source>
        <dbReference type="ARBA" id="ARBA00023125"/>
    </source>
</evidence>
<keyword evidence="7" id="KW-1185">Reference proteome</keyword>
<dbReference type="Gene3D" id="1.10.10.60">
    <property type="entry name" value="Homeodomain-like"/>
    <property type="match status" value="1"/>
</dbReference>
<evidence type="ECO:0000256" key="3">
    <source>
        <dbReference type="ARBA" id="ARBA00023163"/>
    </source>
</evidence>
<dbReference type="InterPro" id="IPR001647">
    <property type="entry name" value="HTH_TetR"/>
</dbReference>
<organism evidence="6 7">
    <name type="scientific">[Bacillus] enclensis</name>
    <dbReference type="NCBI Taxonomy" id="1402860"/>
    <lineage>
        <taxon>Bacteria</taxon>
        <taxon>Bacillati</taxon>
        <taxon>Bacillota</taxon>
        <taxon>Bacilli</taxon>
        <taxon>Bacillales</taxon>
        <taxon>Bacillaceae</taxon>
        <taxon>Rossellomorea</taxon>
    </lineage>
</organism>
<feature type="domain" description="HTH tetR-type" evidence="5">
    <location>
        <begin position="11"/>
        <end position="71"/>
    </location>
</feature>
<dbReference type="InterPro" id="IPR009057">
    <property type="entry name" value="Homeodomain-like_sf"/>
</dbReference>
<gene>
    <name evidence="6" type="ORF">GA0061094_0205</name>
</gene>
<dbReference type="Pfam" id="PF17922">
    <property type="entry name" value="TetR_C_17"/>
    <property type="match status" value="1"/>
</dbReference>
<evidence type="ECO:0000313" key="6">
    <source>
        <dbReference type="EMBL" id="SCB74262.1"/>
    </source>
</evidence>
<keyword evidence="3" id="KW-0804">Transcription</keyword>
<dbReference type="SUPFAM" id="SSF48498">
    <property type="entry name" value="Tetracyclin repressor-like, C-terminal domain"/>
    <property type="match status" value="1"/>
</dbReference>
<dbReference type="InterPro" id="IPR023772">
    <property type="entry name" value="DNA-bd_HTH_TetR-type_CS"/>
</dbReference>
<dbReference type="PANTHER" id="PTHR30055">
    <property type="entry name" value="HTH-TYPE TRANSCRIPTIONAL REGULATOR RUTR"/>
    <property type="match status" value="1"/>
</dbReference>
<evidence type="ECO:0000259" key="5">
    <source>
        <dbReference type="PROSITE" id="PS50977"/>
    </source>
</evidence>
<dbReference type="RefSeq" id="WP_058297130.1">
    <property type="nucleotide sequence ID" value="NZ_FMAU01000001.1"/>
</dbReference>
<protein>
    <submittedName>
        <fullName evidence="6">Transcriptional regulator, TetR family</fullName>
    </submittedName>
</protein>
<dbReference type="AlphaFoldDB" id="A0A0V8HPC6"/>
<dbReference type="SUPFAM" id="SSF46689">
    <property type="entry name" value="Homeodomain-like"/>
    <property type="match status" value="1"/>
</dbReference>
<reference evidence="7" key="1">
    <citation type="submission" date="2016-08" db="EMBL/GenBank/DDBJ databases">
        <authorList>
            <person name="Varghese N."/>
            <person name="Submissions Spin"/>
        </authorList>
    </citation>
    <scope>NUCLEOTIDE SEQUENCE [LARGE SCALE GENOMIC DNA]</scope>
    <source>
        <strain evidence="7">SGD-1123</strain>
    </source>
</reference>
<keyword evidence="1" id="KW-0805">Transcription regulation</keyword>
<evidence type="ECO:0000256" key="4">
    <source>
        <dbReference type="PROSITE-ProRule" id="PRU00335"/>
    </source>
</evidence>
<dbReference type="PRINTS" id="PR00455">
    <property type="entry name" value="HTHTETR"/>
</dbReference>
<dbReference type="GO" id="GO:0003700">
    <property type="term" value="F:DNA-binding transcription factor activity"/>
    <property type="evidence" value="ECO:0007669"/>
    <property type="project" value="TreeGrafter"/>
</dbReference>
<feature type="DNA-binding region" description="H-T-H motif" evidence="4">
    <location>
        <begin position="34"/>
        <end position="53"/>
    </location>
</feature>
<dbReference type="GO" id="GO:0000976">
    <property type="term" value="F:transcription cis-regulatory region binding"/>
    <property type="evidence" value="ECO:0007669"/>
    <property type="project" value="TreeGrafter"/>
</dbReference>
<dbReference type="EMBL" id="FMAU01000001">
    <property type="protein sequence ID" value="SCB74262.1"/>
    <property type="molecule type" value="Genomic_DNA"/>
</dbReference>
<dbReference type="InterPro" id="IPR041612">
    <property type="entry name" value="YfiR_C"/>
</dbReference>
<dbReference type="PROSITE" id="PS50977">
    <property type="entry name" value="HTH_TETR_2"/>
    <property type="match status" value="1"/>
</dbReference>
<dbReference type="FunFam" id="1.10.10.60:FF:000141">
    <property type="entry name" value="TetR family transcriptional regulator"/>
    <property type="match status" value="1"/>
</dbReference>
<sequence>MSPKVSREHKEQRRNQLLQAAEEVFIEHGYENTTMKHVMDKAGVSRGGLYQYFDNKEDLFEALIGEQQQESLDESLQMMIEDQGSCWDALLMTFLGESKEPSDRMDPLAPSKLEYFITGRNEKRRQEHARERYHHAYTATTKIIEKGIEAGEFAPRFAPEVIARYIISYIDGLAVDHAILDSESIKLKEQTELLIEYLRWGLNVKD</sequence>
<dbReference type="Pfam" id="PF00440">
    <property type="entry name" value="TetR_N"/>
    <property type="match status" value="1"/>
</dbReference>
<dbReference type="PANTHER" id="PTHR30055:SF234">
    <property type="entry name" value="HTH-TYPE TRANSCRIPTIONAL REGULATOR BETI"/>
    <property type="match status" value="1"/>
</dbReference>
<keyword evidence="2 4" id="KW-0238">DNA-binding</keyword>
<evidence type="ECO:0000313" key="7">
    <source>
        <dbReference type="Proteomes" id="UP000181997"/>
    </source>
</evidence>
<dbReference type="InterPro" id="IPR036271">
    <property type="entry name" value="Tet_transcr_reg_TetR-rel_C_sf"/>
</dbReference>
<evidence type="ECO:0000256" key="1">
    <source>
        <dbReference type="ARBA" id="ARBA00023015"/>
    </source>
</evidence>
<dbReference type="GO" id="GO:0045892">
    <property type="term" value="P:negative regulation of DNA-templated transcription"/>
    <property type="evidence" value="ECO:0007669"/>
    <property type="project" value="UniProtKB-ARBA"/>
</dbReference>
<accession>A0A0V8HPC6</accession>
<dbReference type="PROSITE" id="PS01081">
    <property type="entry name" value="HTH_TETR_1"/>
    <property type="match status" value="1"/>
</dbReference>
<proteinExistence type="predicted"/>